<protein>
    <submittedName>
        <fullName evidence="1">Uncharacterized protein</fullName>
    </submittedName>
</protein>
<evidence type="ECO:0000313" key="1">
    <source>
        <dbReference type="EMBL" id="KAF9470452.1"/>
    </source>
</evidence>
<dbReference type="OrthoDB" id="2713924at2759"/>
<proteinExistence type="predicted"/>
<dbReference type="AlphaFoldDB" id="A0A9P6CLA8"/>
<comment type="caution">
    <text evidence="1">The sequence shown here is derived from an EMBL/GenBank/DDBJ whole genome shotgun (WGS) entry which is preliminary data.</text>
</comment>
<accession>A0A9P6CLA8</accession>
<reference evidence="1" key="1">
    <citation type="submission" date="2020-11" db="EMBL/GenBank/DDBJ databases">
        <authorList>
            <consortium name="DOE Joint Genome Institute"/>
            <person name="Ahrendt S."/>
            <person name="Riley R."/>
            <person name="Andreopoulos W."/>
            <person name="Labutti K."/>
            <person name="Pangilinan J."/>
            <person name="Ruiz-Duenas F.J."/>
            <person name="Barrasa J.M."/>
            <person name="Sanchez-Garcia M."/>
            <person name="Camarero S."/>
            <person name="Miyauchi S."/>
            <person name="Serrano A."/>
            <person name="Linde D."/>
            <person name="Babiker R."/>
            <person name="Drula E."/>
            <person name="Ayuso-Fernandez I."/>
            <person name="Pacheco R."/>
            <person name="Padilla G."/>
            <person name="Ferreira P."/>
            <person name="Barriuso J."/>
            <person name="Kellner H."/>
            <person name="Castanera R."/>
            <person name="Alfaro M."/>
            <person name="Ramirez L."/>
            <person name="Pisabarro A.G."/>
            <person name="Kuo A."/>
            <person name="Tritt A."/>
            <person name="Lipzen A."/>
            <person name="He G."/>
            <person name="Yan M."/>
            <person name="Ng V."/>
            <person name="Cullen D."/>
            <person name="Martin F."/>
            <person name="Rosso M.-N."/>
            <person name="Henrissat B."/>
            <person name="Hibbett D."/>
            <person name="Martinez A.T."/>
            <person name="Grigoriev I.V."/>
        </authorList>
    </citation>
    <scope>NUCLEOTIDE SEQUENCE</scope>
    <source>
        <strain evidence="1">CIRM-BRFM 674</strain>
    </source>
</reference>
<gene>
    <name evidence="1" type="ORF">BDN70DRAFT_778656</name>
</gene>
<dbReference type="EMBL" id="MU155992">
    <property type="protein sequence ID" value="KAF9470452.1"/>
    <property type="molecule type" value="Genomic_DNA"/>
</dbReference>
<dbReference type="Proteomes" id="UP000807469">
    <property type="component" value="Unassembled WGS sequence"/>
</dbReference>
<keyword evidence="2" id="KW-1185">Reference proteome</keyword>
<feature type="non-terminal residue" evidence="1">
    <location>
        <position position="58"/>
    </location>
</feature>
<organism evidence="1 2">
    <name type="scientific">Pholiota conissans</name>
    <dbReference type="NCBI Taxonomy" id="109636"/>
    <lineage>
        <taxon>Eukaryota</taxon>
        <taxon>Fungi</taxon>
        <taxon>Dikarya</taxon>
        <taxon>Basidiomycota</taxon>
        <taxon>Agaricomycotina</taxon>
        <taxon>Agaricomycetes</taxon>
        <taxon>Agaricomycetidae</taxon>
        <taxon>Agaricales</taxon>
        <taxon>Agaricineae</taxon>
        <taxon>Strophariaceae</taxon>
        <taxon>Pholiota</taxon>
    </lineage>
</organism>
<sequence length="58" mass="6341">MARKGTVKGMSPSLSSVHPPKCACCIFGKQTRTSVPKTRSEGEGHRATKKLEKVWVDL</sequence>
<name>A0A9P6CLA8_9AGAR</name>
<evidence type="ECO:0000313" key="2">
    <source>
        <dbReference type="Proteomes" id="UP000807469"/>
    </source>
</evidence>